<feature type="compositionally biased region" description="Low complexity" evidence="1">
    <location>
        <begin position="111"/>
        <end position="132"/>
    </location>
</feature>
<sequence>MQQGKESFDLPEPEPTFLSRHTRNAGTGSIDARLRNKQTQSRAIPITLSPRSQKTQDKYRKISKELNLRLEKLNSNQKSWDSDFKDHVLSNNLRVPATNHNTPNQKNLETSSKALKSSLKPSSYTRNSPSSSFRPHDPSYKTQIKPQTVKNRPKQPLLNIEQAARIFAVSAPPTSEQTTGSIVVQSTPSPPPGTDKFDIRPFILSSISPRPSLETSPDLYSPIYRSPQPTNSTLTPNPTVPTISSNTSKSTPSRRLFAPTKPQSISTSTSTSTPKPNTGPTFGSRISNALSKSISIPDLSKFVRKPAKKIKEISSPLPIDTPSINNNNKYQIHHRKSNASSTSDFIPLLTRSESARSIDCQLVSPTTPSPLPSLLNSRISSTISQSNSPNNSASTPTPSLFNSSTFSTPQTNLDHSKFPFTSSDKSSTRPKSNQKN</sequence>
<evidence type="ECO:0000313" key="2">
    <source>
        <dbReference type="EMBL" id="OLY78923.1"/>
    </source>
</evidence>
<organism evidence="2 3">
    <name type="scientific">Smittium mucronatum</name>
    <dbReference type="NCBI Taxonomy" id="133383"/>
    <lineage>
        <taxon>Eukaryota</taxon>
        <taxon>Fungi</taxon>
        <taxon>Fungi incertae sedis</taxon>
        <taxon>Zoopagomycota</taxon>
        <taxon>Kickxellomycotina</taxon>
        <taxon>Harpellomycetes</taxon>
        <taxon>Harpellales</taxon>
        <taxon>Legeriomycetaceae</taxon>
        <taxon>Smittium</taxon>
    </lineage>
</organism>
<keyword evidence="3" id="KW-1185">Reference proteome</keyword>
<proteinExistence type="predicted"/>
<feature type="compositionally biased region" description="Low complexity" evidence="1">
    <location>
        <begin position="381"/>
        <end position="399"/>
    </location>
</feature>
<dbReference type="Proteomes" id="UP000187455">
    <property type="component" value="Unassembled WGS sequence"/>
</dbReference>
<protein>
    <submittedName>
        <fullName evidence="2">Uncharacterized protein</fullName>
    </submittedName>
</protein>
<comment type="caution">
    <text evidence="2">The sequence shown here is derived from an EMBL/GenBank/DDBJ whole genome shotgun (WGS) entry which is preliminary data.</text>
</comment>
<accession>A0A1R0GPU6</accession>
<feature type="compositionally biased region" description="Low complexity" evidence="1">
    <location>
        <begin position="259"/>
        <end position="281"/>
    </location>
</feature>
<feature type="region of interest" description="Disordered" evidence="1">
    <location>
        <begin position="1"/>
        <end position="59"/>
    </location>
</feature>
<evidence type="ECO:0000256" key="1">
    <source>
        <dbReference type="SAM" id="MobiDB-lite"/>
    </source>
</evidence>
<feature type="non-terminal residue" evidence="2">
    <location>
        <position position="436"/>
    </location>
</feature>
<feature type="compositionally biased region" description="Polar residues" evidence="1">
    <location>
        <begin position="140"/>
        <end position="150"/>
    </location>
</feature>
<reference evidence="2 3" key="1">
    <citation type="journal article" date="2016" name="Mol. Biol. Evol.">
        <title>Genome-Wide Survey of Gut Fungi (Harpellales) Reveals the First Horizontally Transferred Ubiquitin Gene from a Mosquito Host.</title>
        <authorList>
            <person name="Wang Y."/>
            <person name="White M.M."/>
            <person name="Kvist S."/>
            <person name="Moncalvo J.M."/>
        </authorList>
    </citation>
    <scope>NUCLEOTIDE SEQUENCE [LARGE SCALE GENOMIC DNA]</scope>
    <source>
        <strain evidence="2 3">ALG-7-W6</strain>
    </source>
</reference>
<feature type="compositionally biased region" description="Polar residues" evidence="1">
    <location>
        <begin position="94"/>
        <end position="110"/>
    </location>
</feature>
<feature type="compositionally biased region" description="Polar residues" evidence="1">
    <location>
        <begin position="172"/>
        <end position="187"/>
    </location>
</feature>
<feature type="compositionally biased region" description="Polar residues" evidence="1">
    <location>
        <begin position="227"/>
        <end position="253"/>
    </location>
</feature>
<gene>
    <name evidence="2" type="ORF">AYI68_g7018</name>
</gene>
<dbReference type="EMBL" id="LSSL01005294">
    <property type="protein sequence ID" value="OLY78923.1"/>
    <property type="molecule type" value="Genomic_DNA"/>
</dbReference>
<feature type="region of interest" description="Disordered" evidence="1">
    <location>
        <begin position="171"/>
        <end position="195"/>
    </location>
</feature>
<evidence type="ECO:0000313" key="3">
    <source>
        <dbReference type="Proteomes" id="UP000187455"/>
    </source>
</evidence>
<dbReference type="AlphaFoldDB" id="A0A1R0GPU6"/>
<feature type="region of interest" description="Disordered" evidence="1">
    <location>
        <begin position="207"/>
        <end position="286"/>
    </location>
</feature>
<feature type="compositionally biased region" description="Polar residues" evidence="1">
    <location>
        <begin position="400"/>
        <end position="436"/>
    </location>
</feature>
<feature type="region of interest" description="Disordered" evidence="1">
    <location>
        <begin position="381"/>
        <end position="436"/>
    </location>
</feature>
<feature type="region of interest" description="Disordered" evidence="1">
    <location>
        <begin position="94"/>
        <end position="154"/>
    </location>
</feature>
<name>A0A1R0GPU6_9FUNG</name>